<dbReference type="EMBL" id="KN838598">
    <property type="protein sequence ID" value="KIK02061.1"/>
    <property type="molecule type" value="Genomic_DNA"/>
</dbReference>
<dbReference type="Proteomes" id="UP000054477">
    <property type="component" value="Unassembled WGS sequence"/>
</dbReference>
<name>A0A0C9XAZ2_9AGAR</name>
<reference evidence="1 2" key="1">
    <citation type="submission" date="2014-04" db="EMBL/GenBank/DDBJ databases">
        <authorList>
            <consortium name="DOE Joint Genome Institute"/>
            <person name="Kuo A."/>
            <person name="Kohler A."/>
            <person name="Nagy L.G."/>
            <person name="Floudas D."/>
            <person name="Copeland A."/>
            <person name="Barry K.W."/>
            <person name="Cichocki N."/>
            <person name="Veneault-Fourrey C."/>
            <person name="LaButti K."/>
            <person name="Lindquist E.A."/>
            <person name="Lipzen A."/>
            <person name="Lundell T."/>
            <person name="Morin E."/>
            <person name="Murat C."/>
            <person name="Sun H."/>
            <person name="Tunlid A."/>
            <person name="Henrissat B."/>
            <person name="Grigoriev I.V."/>
            <person name="Hibbett D.S."/>
            <person name="Martin F."/>
            <person name="Nordberg H.P."/>
            <person name="Cantor M.N."/>
            <person name="Hua S.X."/>
        </authorList>
    </citation>
    <scope>NUCLEOTIDE SEQUENCE [LARGE SCALE GENOMIC DNA]</scope>
    <source>
        <strain evidence="1 2">LaAM-08-1</strain>
    </source>
</reference>
<dbReference type="AlphaFoldDB" id="A0A0C9XAZ2"/>
<gene>
    <name evidence="1" type="ORF">K443DRAFT_542765</name>
</gene>
<organism evidence="1 2">
    <name type="scientific">Laccaria amethystina LaAM-08-1</name>
    <dbReference type="NCBI Taxonomy" id="1095629"/>
    <lineage>
        <taxon>Eukaryota</taxon>
        <taxon>Fungi</taxon>
        <taxon>Dikarya</taxon>
        <taxon>Basidiomycota</taxon>
        <taxon>Agaricomycotina</taxon>
        <taxon>Agaricomycetes</taxon>
        <taxon>Agaricomycetidae</taxon>
        <taxon>Agaricales</taxon>
        <taxon>Agaricineae</taxon>
        <taxon>Hydnangiaceae</taxon>
        <taxon>Laccaria</taxon>
    </lineage>
</organism>
<dbReference type="HOGENOM" id="CLU_2831580_0_0_1"/>
<reference evidence="2" key="2">
    <citation type="submission" date="2015-01" db="EMBL/GenBank/DDBJ databases">
        <title>Evolutionary Origins and Diversification of the Mycorrhizal Mutualists.</title>
        <authorList>
            <consortium name="DOE Joint Genome Institute"/>
            <consortium name="Mycorrhizal Genomics Consortium"/>
            <person name="Kohler A."/>
            <person name="Kuo A."/>
            <person name="Nagy L.G."/>
            <person name="Floudas D."/>
            <person name="Copeland A."/>
            <person name="Barry K.W."/>
            <person name="Cichocki N."/>
            <person name="Veneault-Fourrey C."/>
            <person name="LaButti K."/>
            <person name="Lindquist E.A."/>
            <person name="Lipzen A."/>
            <person name="Lundell T."/>
            <person name="Morin E."/>
            <person name="Murat C."/>
            <person name="Riley R."/>
            <person name="Ohm R."/>
            <person name="Sun H."/>
            <person name="Tunlid A."/>
            <person name="Henrissat B."/>
            <person name="Grigoriev I.V."/>
            <person name="Hibbett D.S."/>
            <person name="Martin F."/>
        </authorList>
    </citation>
    <scope>NUCLEOTIDE SEQUENCE [LARGE SCALE GENOMIC DNA]</scope>
    <source>
        <strain evidence="2">LaAM-08-1</strain>
    </source>
</reference>
<dbReference type="OrthoDB" id="10678511at2759"/>
<protein>
    <submittedName>
        <fullName evidence="1">Uncharacterized protein</fullName>
    </submittedName>
</protein>
<proteinExistence type="predicted"/>
<evidence type="ECO:0000313" key="2">
    <source>
        <dbReference type="Proteomes" id="UP000054477"/>
    </source>
</evidence>
<keyword evidence="2" id="KW-1185">Reference proteome</keyword>
<accession>A0A0C9XAZ2</accession>
<evidence type="ECO:0000313" key="1">
    <source>
        <dbReference type="EMBL" id="KIK02061.1"/>
    </source>
</evidence>
<sequence>MLSAGPKCAGNGACEPTKWNVDLDATAQPATSPCPRLVGRTSGYLHDHTPAMTSANWNHHLALELD</sequence>